<proteinExistence type="predicted"/>
<dbReference type="SUPFAM" id="SSF55729">
    <property type="entry name" value="Acyl-CoA N-acyltransferases (Nat)"/>
    <property type="match status" value="1"/>
</dbReference>
<keyword evidence="4" id="KW-1185">Reference proteome</keyword>
<dbReference type="Proteomes" id="UP001596145">
    <property type="component" value="Unassembled WGS sequence"/>
</dbReference>
<dbReference type="InterPro" id="IPR000182">
    <property type="entry name" value="GNAT_dom"/>
</dbReference>
<name>A0ABD5QMG1_9EURY</name>
<keyword evidence="3" id="KW-0012">Acyltransferase</keyword>
<organism evidence="3 4">
    <name type="scientific">Halorubrum glutamatedens</name>
    <dbReference type="NCBI Taxonomy" id="2707018"/>
    <lineage>
        <taxon>Archaea</taxon>
        <taxon>Methanobacteriati</taxon>
        <taxon>Methanobacteriota</taxon>
        <taxon>Stenosarchaea group</taxon>
        <taxon>Halobacteria</taxon>
        <taxon>Halobacteriales</taxon>
        <taxon>Haloferacaceae</taxon>
        <taxon>Halorubrum</taxon>
    </lineage>
</organism>
<dbReference type="EC" id="2.3.1.-" evidence="3"/>
<sequence length="155" mass="16237">MSDRSPPDGVGVETATPDDRLDVLRVLDAAMLETDADGLIDRIDAGDVLVARFERTGSVVGALVTTRPEPGRRHVDAVAVRRARRGRGIGSALVAGAVRAAESDPETDRVTAAFDAELEAFYVDLGFVIESTGDDDGGTRISGRREVGASTGGKD</sequence>
<keyword evidence="3" id="KW-0808">Transferase</keyword>
<dbReference type="Gene3D" id="3.40.630.30">
    <property type="match status" value="1"/>
</dbReference>
<dbReference type="EMBL" id="JBHSKV010000001">
    <property type="protein sequence ID" value="MFC5133322.1"/>
    <property type="molecule type" value="Genomic_DNA"/>
</dbReference>
<gene>
    <name evidence="3" type="ORF">ACFPJA_01075</name>
</gene>
<feature type="domain" description="N-acetyltransferase" evidence="2">
    <location>
        <begin position="10"/>
        <end position="148"/>
    </location>
</feature>
<feature type="region of interest" description="Disordered" evidence="1">
    <location>
        <begin position="134"/>
        <end position="155"/>
    </location>
</feature>
<evidence type="ECO:0000259" key="2">
    <source>
        <dbReference type="PROSITE" id="PS51186"/>
    </source>
</evidence>
<dbReference type="AlphaFoldDB" id="A0ABD5QMG1"/>
<evidence type="ECO:0000256" key="1">
    <source>
        <dbReference type="SAM" id="MobiDB-lite"/>
    </source>
</evidence>
<accession>A0ABD5QMG1</accession>
<feature type="compositionally biased region" description="Basic and acidic residues" evidence="1">
    <location>
        <begin position="143"/>
        <end position="155"/>
    </location>
</feature>
<dbReference type="InterPro" id="IPR016181">
    <property type="entry name" value="Acyl_CoA_acyltransferase"/>
</dbReference>
<comment type="caution">
    <text evidence="3">The sequence shown here is derived from an EMBL/GenBank/DDBJ whole genome shotgun (WGS) entry which is preliminary data.</text>
</comment>
<protein>
    <submittedName>
        <fullName evidence="3">GNAT family N-acetyltransferase</fullName>
        <ecNumber evidence="3">2.3.1.-</ecNumber>
    </submittedName>
</protein>
<evidence type="ECO:0000313" key="4">
    <source>
        <dbReference type="Proteomes" id="UP001596145"/>
    </source>
</evidence>
<dbReference type="Pfam" id="PF00583">
    <property type="entry name" value="Acetyltransf_1"/>
    <property type="match status" value="1"/>
</dbReference>
<dbReference type="GO" id="GO:0016746">
    <property type="term" value="F:acyltransferase activity"/>
    <property type="evidence" value="ECO:0007669"/>
    <property type="project" value="UniProtKB-KW"/>
</dbReference>
<dbReference type="PROSITE" id="PS51186">
    <property type="entry name" value="GNAT"/>
    <property type="match status" value="1"/>
</dbReference>
<reference evidence="3 4" key="1">
    <citation type="journal article" date="2019" name="Int. J. Syst. Evol. Microbiol.">
        <title>The Global Catalogue of Microorganisms (GCM) 10K type strain sequencing project: providing services to taxonomists for standard genome sequencing and annotation.</title>
        <authorList>
            <consortium name="The Broad Institute Genomics Platform"/>
            <consortium name="The Broad Institute Genome Sequencing Center for Infectious Disease"/>
            <person name="Wu L."/>
            <person name="Ma J."/>
        </authorList>
    </citation>
    <scope>NUCLEOTIDE SEQUENCE [LARGE SCALE GENOMIC DNA]</scope>
    <source>
        <strain evidence="3 4">CGMCC 1.16026</strain>
    </source>
</reference>
<dbReference type="RefSeq" id="WP_238987590.1">
    <property type="nucleotide sequence ID" value="NZ_JBHSKV010000001.1"/>
</dbReference>
<evidence type="ECO:0000313" key="3">
    <source>
        <dbReference type="EMBL" id="MFC5133322.1"/>
    </source>
</evidence>